<evidence type="ECO:0000256" key="1">
    <source>
        <dbReference type="SAM" id="SignalP"/>
    </source>
</evidence>
<protein>
    <submittedName>
        <fullName evidence="2">Uncharacterized protein</fullName>
    </submittedName>
</protein>
<sequence length="66" mass="7850">MQYFTTPTLWYFILPTILSAVSFAQSDPGQPPLPARLQRQVPRRLLYRNSVDQMRSVRDWWRGSRP</sequence>
<dbReference type="AlphaFoldDB" id="A0A8E2E7D5"/>
<evidence type="ECO:0000313" key="3">
    <source>
        <dbReference type="Proteomes" id="UP000250266"/>
    </source>
</evidence>
<name>A0A8E2E7D5_9PEZI</name>
<keyword evidence="1" id="KW-0732">Signal</keyword>
<feature type="chain" id="PRO_5034115586" evidence="1">
    <location>
        <begin position="27"/>
        <end position="66"/>
    </location>
</feature>
<dbReference type="EMBL" id="KV745042">
    <property type="protein sequence ID" value="OCK78760.1"/>
    <property type="molecule type" value="Genomic_DNA"/>
</dbReference>
<gene>
    <name evidence="2" type="ORF">K432DRAFT_383651</name>
</gene>
<feature type="signal peptide" evidence="1">
    <location>
        <begin position="1"/>
        <end position="26"/>
    </location>
</feature>
<reference evidence="2 3" key="1">
    <citation type="journal article" date="2016" name="Nat. Commun.">
        <title>Ectomycorrhizal ecology is imprinted in the genome of the dominant symbiotic fungus Cenococcum geophilum.</title>
        <authorList>
            <consortium name="DOE Joint Genome Institute"/>
            <person name="Peter M."/>
            <person name="Kohler A."/>
            <person name="Ohm R.A."/>
            <person name="Kuo A."/>
            <person name="Krutzmann J."/>
            <person name="Morin E."/>
            <person name="Arend M."/>
            <person name="Barry K.W."/>
            <person name="Binder M."/>
            <person name="Choi C."/>
            <person name="Clum A."/>
            <person name="Copeland A."/>
            <person name="Grisel N."/>
            <person name="Haridas S."/>
            <person name="Kipfer T."/>
            <person name="LaButti K."/>
            <person name="Lindquist E."/>
            <person name="Lipzen A."/>
            <person name="Maire R."/>
            <person name="Meier B."/>
            <person name="Mihaltcheva S."/>
            <person name="Molinier V."/>
            <person name="Murat C."/>
            <person name="Poggeler S."/>
            <person name="Quandt C.A."/>
            <person name="Sperisen C."/>
            <person name="Tritt A."/>
            <person name="Tisserant E."/>
            <person name="Crous P.W."/>
            <person name="Henrissat B."/>
            <person name="Nehls U."/>
            <person name="Egli S."/>
            <person name="Spatafora J.W."/>
            <person name="Grigoriev I.V."/>
            <person name="Martin F.M."/>
        </authorList>
    </citation>
    <scope>NUCLEOTIDE SEQUENCE [LARGE SCALE GENOMIC DNA]</scope>
    <source>
        <strain evidence="2 3">CBS 459.81</strain>
    </source>
</reference>
<keyword evidence="3" id="KW-1185">Reference proteome</keyword>
<evidence type="ECO:0000313" key="2">
    <source>
        <dbReference type="EMBL" id="OCK78760.1"/>
    </source>
</evidence>
<accession>A0A8E2E7D5</accession>
<proteinExistence type="predicted"/>
<organism evidence="2 3">
    <name type="scientific">Lepidopterella palustris CBS 459.81</name>
    <dbReference type="NCBI Taxonomy" id="1314670"/>
    <lineage>
        <taxon>Eukaryota</taxon>
        <taxon>Fungi</taxon>
        <taxon>Dikarya</taxon>
        <taxon>Ascomycota</taxon>
        <taxon>Pezizomycotina</taxon>
        <taxon>Dothideomycetes</taxon>
        <taxon>Pleosporomycetidae</taxon>
        <taxon>Mytilinidiales</taxon>
        <taxon>Argynnaceae</taxon>
        <taxon>Lepidopterella</taxon>
    </lineage>
</organism>
<dbReference type="Proteomes" id="UP000250266">
    <property type="component" value="Unassembled WGS sequence"/>
</dbReference>